<dbReference type="Proteomes" id="UP000003303">
    <property type="component" value="Unassembled WGS sequence"/>
</dbReference>
<organism evidence="3 4">
    <name type="scientific">Porphyromonas uenonis 60-3</name>
    <dbReference type="NCBI Taxonomy" id="596327"/>
    <lineage>
        <taxon>Bacteria</taxon>
        <taxon>Pseudomonadati</taxon>
        <taxon>Bacteroidota</taxon>
        <taxon>Bacteroidia</taxon>
        <taxon>Bacteroidales</taxon>
        <taxon>Porphyromonadaceae</taxon>
        <taxon>Porphyromonas</taxon>
    </lineage>
</organism>
<feature type="chain" id="PRO_5002914586" evidence="2">
    <location>
        <begin position="28"/>
        <end position="45"/>
    </location>
</feature>
<feature type="signal peptide" evidence="2">
    <location>
        <begin position="1"/>
        <end position="27"/>
    </location>
</feature>
<dbReference type="OrthoDB" id="9342482at2"/>
<keyword evidence="4" id="KW-1185">Reference proteome</keyword>
<proteinExistence type="predicted"/>
<keyword evidence="2" id="KW-0732">Signal</keyword>
<accession>C2M9I9</accession>
<feature type="region of interest" description="Disordered" evidence="1">
    <location>
        <begin position="25"/>
        <end position="45"/>
    </location>
</feature>
<dbReference type="EMBL" id="ACLR01000033">
    <property type="protein sequence ID" value="EEK17614.1"/>
    <property type="molecule type" value="Genomic_DNA"/>
</dbReference>
<reference evidence="3 4" key="1">
    <citation type="submission" date="2009-04" db="EMBL/GenBank/DDBJ databases">
        <authorList>
            <person name="Sebastian Y."/>
            <person name="Madupu R."/>
            <person name="Durkin A.S."/>
            <person name="Torralba M."/>
            <person name="Methe B."/>
            <person name="Sutton G.G."/>
            <person name="Strausberg R.L."/>
            <person name="Nelson K.E."/>
        </authorList>
    </citation>
    <scope>NUCLEOTIDE SEQUENCE [LARGE SCALE GENOMIC DNA]</scope>
    <source>
        <strain evidence="3 4">60-3</strain>
    </source>
</reference>
<sequence length="45" mass="4858">MNHLTNRLILRILISLCLLAVASHGSAQQSFGGRPQLLGEGTLRT</sequence>
<feature type="non-terminal residue" evidence="3">
    <location>
        <position position="45"/>
    </location>
</feature>
<gene>
    <name evidence="3" type="ORF">PORUE0001_0730</name>
</gene>
<comment type="caution">
    <text evidence="3">The sequence shown here is derived from an EMBL/GenBank/DDBJ whole genome shotgun (WGS) entry which is preliminary data.</text>
</comment>
<dbReference type="AlphaFoldDB" id="C2M9I9"/>
<evidence type="ECO:0000256" key="2">
    <source>
        <dbReference type="SAM" id="SignalP"/>
    </source>
</evidence>
<evidence type="ECO:0000313" key="3">
    <source>
        <dbReference type="EMBL" id="EEK17614.1"/>
    </source>
</evidence>
<name>C2M9I9_9PORP</name>
<protein>
    <submittedName>
        <fullName evidence="3">Uncharacterized protein</fullName>
    </submittedName>
</protein>
<evidence type="ECO:0000256" key="1">
    <source>
        <dbReference type="SAM" id="MobiDB-lite"/>
    </source>
</evidence>
<evidence type="ECO:0000313" key="4">
    <source>
        <dbReference type="Proteomes" id="UP000003303"/>
    </source>
</evidence>